<dbReference type="InterPro" id="IPR018392">
    <property type="entry name" value="LysM"/>
</dbReference>
<comment type="caution">
    <text evidence="3">The sequence shown here is derived from an EMBL/GenBank/DDBJ whole genome shotgun (WGS) entry which is preliminary data.</text>
</comment>
<feature type="compositionally biased region" description="Polar residues" evidence="1">
    <location>
        <begin position="15"/>
        <end position="25"/>
    </location>
</feature>
<accession>A0ABT0MKG0</accession>
<reference evidence="3 4" key="1">
    <citation type="submission" date="2022-05" db="EMBL/GenBank/DDBJ databases">
        <title>Luteimonas sp. SX5, whole genome shotgun sequencing project.</title>
        <authorList>
            <person name="Zhao G."/>
            <person name="Shen L."/>
        </authorList>
    </citation>
    <scope>NUCLEOTIDE SEQUENCE [LARGE SCALE GENOMIC DNA]</scope>
    <source>
        <strain evidence="3 4">SX5</strain>
    </source>
</reference>
<feature type="domain" description="LysM" evidence="2">
    <location>
        <begin position="21"/>
        <end position="79"/>
    </location>
</feature>
<dbReference type="EMBL" id="JAMBEP010000002">
    <property type="protein sequence ID" value="MCL1635361.1"/>
    <property type="molecule type" value="Genomic_DNA"/>
</dbReference>
<protein>
    <submittedName>
        <fullName evidence="3">LysM peptidoglycan-binding domain-containing protein</fullName>
    </submittedName>
</protein>
<dbReference type="Pfam" id="PF01476">
    <property type="entry name" value="LysM"/>
    <property type="match status" value="1"/>
</dbReference>
<feature type="region of interest" description="Disordered" evidence="1">
    <location>
        <begin position="7"/>
        <end position="27"/>
    </location>
</feature>
<name>A0ABT0MKG0_9GAMM</name>
<proteinExistence type="predicted"/>
<dbReference type="Gene3D" id="3.10.350.10">
    <property type="entry name" value="LysM domain"/>
    <property type="match status" value="1"/>
</dbReference>
<dbReference type="InterPro" id="IPR036779">
    <property type="entry name" value="LysM_dom_sf"/>
</dbReference>
<keyword evidence="4" id="KW-1185">Reference proteome</keyword>
<feature type="region of interest" description="Disordered" evidence="1">
    <location>
        <begin position="53"/>
        <end position="77"/>
    </location>
</feature>
<dbReference type="SMART" id="SM00257">
    <property type="entry name" value="LysM"/>
    <property type="match status" value="1"/>
</dbReference>
<evidence type="ECO:0000313" key="3">
    <source>
        <dbReference type="EMBL" id="MCL1635361.1"/>
    </source>
</evidence>
<dbReference type="PROSITE" id="PS51782">
    <property type="entry name" value="LYSM"/>
    <property type="match status" value="1"/>
</dbReference>
<sequence length="566" mass="59859">MVNLAYIDGGGGVASPQNHPQTHTVASGEKLSDIADRYGVTPQAIRDANPDIFQDPSARRRDNAQSGGELIWSGDTLNIPAAPQSVTEEPVDSSSVNPGFPSPDSEYKAGNITFNPADGTIKLTQEQQAELANSRKEDPFGIEKPGTGGVQFELTNKREYTAGFANKNGNTEVSVEFVADVGVKGTAESGKKGGLELEASASAGTRFKYKVILPGENRDPAIAATIDPTDPSTIPDGATITMDGQSFANTAFAGSFKHVAVQSNRLEASGVTYSVTRHGDSVTVLTGPTEVIESFQGMGGKWGDITAIVGRQDILSDAKLQAATFDLSNPDSQAAYEHFLWSGQVAHETPGVTDAQTVERVDVSSQTRLKLEAGPFGVDLAGQRNTGAFVKTTFPDGSYTYAINLQYSDNVPLQVVQRFDASGNEIVSERTYSFTIEAGETEAFFLNEAWSGQFRGDGPAEAGKVTVTFTEAQLQDLMTQTHGAIQATAVDGQPTSASHDLQSLVGGYGGMPSQTTLDFAINLVRNLGTGDPRLFTETLSRISDGADGKLAVDSHGEPIAMEIKNG</sequence>
<dbReference type="RefSeq" id="WP_249474824.1">
    <property type="nucleotide sequence ID" value="NZ_JAMBEP010000002.1"/>
</dbReference>
<evidence type="ECO:0000256" key="1">
    <source>
        <dbReference type="SAM" id="MobiDB-lite"/>
    </source>
</evidence>
<evidence type="ECO:0000313" key="4">
    <source>
        <dbReference type="Proteomes" id="UP001431217"/>
    </source>
</evidence>
<organism evidence="3 4">
    <name type="scientific">Luteimonas galliterrae</name>
    <dbReference type="NCBI Taxonomy" id="2940486"/>
    <lineage>
        <taxon>Bacteria</taxon>
        <taxon>Pseudomonadati</taxon>
        <taxon>Pseudomonadota</taxon>
        <taxon>Gammaproteobacteria</taxon>
        <taxon>Lysobacterales</taxon>
        <taxon>Lysobacteraceae</taxon>
        <taxon>Luteimonas</taxon>
    </lineage>
</organism>
<evidence type="ECO:0000259" key="2">
    <source>
        <dbReference type="PROSITE" id="PS51782"/>
    </source>
</evidence>
<gene>
    <name evidence="3" type="ORF">M2650_12080</name>
</gene>
<dbReference type="CDD" id="cd00118">
    <property type="entry name" value="LysM"/>
    <property type="match status" value="1"/>
</dbReference>
<dbReference type="Proteomes" id="UP001431217">
    <property type="component" value="Unassembled WGS sequence"/>
</dbReference>
<dbReference type="SUPFAM" id="SSF54106">
    <property type="entry name" value="LysM domain"/>
    <property type="match status" value="1"/>
</dbReference>